<accession>A0A9D1EWH4</accession>
<sequence>MELKRIWMEVKNKYQMRLAAGRKGLERQIDWVHIIEDVQVAEFLRGGELVFTTGIVGREEYLLELGKRLWKKEACGLAVNLGPYIGRVPEELLEFGDKKGFPIFTIPWEIRLVDVTRALTTRLNEYEQTEKTLNQAVENAIFRSAVPELYLPYMMRCGYPEEANYQIAVIDVERIRKDCSQSRRILWNVREELQGMPFPVVVFWQEERLLLLFGQDSVPLCRERMERIMQMGRDRHLGFQAGVGPVVTTLPCLPRSYEHAVGALNLAKRKGEKLLNYEDFGIYKIIMDVQDRKMLDRYCREMLGPVLDYDQKKQTDYAQILREYVETGGSVREMAQNRFCHRNTIHYKLQKIRELLPVDLDDMVKRSEILLAFQILDCL</sequence>
<feature type="domain" description="Purine catabolism PurC-like" evidence="2">
    <location>
        <begin position="15"/>
        <end position="122"/>
    </location>
</feature>
<dbReference type="EMBL" id="DVIQ01000110">
    <property type="protein sequence ID" value="HIS33041.1"/>
    <property type="molecule type" value="Genomic_DNA"/>
</dbReference>
<dbReference type="PANTHER" id="PTHR33744:SF1">
    <property type="entry name" value="DNA-BINDING TRANSCRIPTIONAL ACTIVATOR ADER"/>
    <property type="match status" value="1"/>
</dbReference>
<evidence type="ECO:0000256" key="1">
    <source>
        <dbReference type="ARBA" id="ARBA00006754"/>
    </source>
</evidence>
<evidence type="ECO:0000259" key="2">
    <source>
        <dbReference type="Pfam" id="PF07905"/>
    </source>
</evidence>
<dbReference type="Pfam" id="PF17853">
    <property type="entry name" value="GGDEF_2"/>
    <property type="match status" value="1"/>
</dbReference>
<dbReference type="InterPro" id="IPR025736">
    <property type="entry name" value="PucR_C-HTH_dom"/>
</dbReference>
<dbReference type="InterPro" id="IPR051448">
    <property type="entry name" value="CdaR-like_regulators"/>
</dbReference>
<evidence type="ECO:0000259" key="4">
    <source>
        <dbReference type="Pfam" id="PF17853"/>
    </source>
</evidence>
<dbReference type="PANTHER" id="PTHR33744">
    <property type="entry name" value="CARBOHYDRATE DIACID REGULATOR"/>
    <property type="match status" value="1"/>
</dbReference>
<dbReference type="Gene3D" id="1.10.10.2840">
    <property type="entry name" value="PucR C-terminal helix-turn-helix domain"/>
    <property type="match status" value="1"/>
</dbReference>
<reference evidence="5" key="1">
    <citation type="submission" date="2020-10" db="EMBL/GenBank/DDBJ databases">
        <authorList>
            <person name="Gilroy R."/>
        </authorList>
    </citation>
    <scope>NUCLEOTIDE SEQUENCE</scope>
    <source>
        <strain evidence="5">CHK190-19873</strain>
    </source>
</reference>
<dbReference type="AlphaFoldDB" id="A0A9D1EWH4"/>
<feature type="domain" description="PucR C-terminal helix-turn-helix" evidence="3">
    <location>
        <begin position="319"/>
        <end position="375"/>
    </location>
</feature>
<evidence type="ECO:0000313" key="6">
    <source>
        <dbReference type="Proteomes" id="UP000823935"/>
    </source>
</evidence>
<dbReference type="Proteomes" id="UP000823935">
    <property type="component" value="Unassembled WGS sequence"/>
</dbReference>
<dbReference type="Pfam" id="PF07905">
    <property type="entry name" value="PucR"/>
    <property type="match status" value="1"/>
</dbReference>
<reference evidence="5" key="2">
    <citation type="journal article" date="2021" name="PeerJ">
        <title>Extensive microbial diversity within the chicken gut microbiome revealed by metagenomics and culture.</title>
        <authorList>
            <person name="Gilroy R."/>
            <person name="Ravi A."/>
            <person name="Getino M."/>
            <person name="Pursley I."/>
            <person name="Horton D.L."/>
            <person name="Alikhan N.F."/>
            <person name="Baker D."/>
            <person name="Gharbi K."/>
            <person name="Hall N."/>
            <person name="Watson M."/>
            <person name="Adriaenssens E.M."/>
            <person name="Foster-Nyarko E."/>
            <person name="Jarju S."/>
            <person name="Secka A."/>
            <person name="Antonio M."/>
            <person name="Oren A."/>
            <person name="Chaudhuri R.R."/>
            <person name="La Ragione R."/>
            <person name="Hildebrand F."/>
            <person name="Pallen M.J."/>
        </authorList>
    </citation>
    <scope>NUCLEOTIDE SEQUENCE</scope>
    <source>
        <strain evidence="5">CHK190-19873</strain>
    </source>
</reference>
<dbReference type="InterPro" id="IPR042070">
    <property type="entry name" value="PucR_C-HTH_sf"/>
</dbReference>
<proteinExistence type="inferred from homology"/>
<organism evidence="5 6">
    <name type="scientific">Candidatus Limivivens intestinipullorum</name>
    <dbReference type="NCBI Taxonomy" id="2840858"/>
    <lineage>
        <taxon>Bacteria</taxon>
        <taxon>Bacillati</taxon>
        <taxon>Bacillota</taxon>
        <taxon>Clostridia</taxon>
        <taxon>Lachnospirales</taxon>
        <taxon>Lachnospiraceae</taxon>
        <taxon>Lachnospiraceae incertae sedis</taxon>
        <taxon>Candidatus Limivivens</taxon>
    </lineage>
</organism>
<dbReference type="Pfam" id="PF13556">
    <property type="entry name" value="HTH_30"/>
    <property type="match status" value="1"/>
</dbReference>
<dbReference type="InterPro" id="IPR041522">
    <property type="entry name" value="CdaR_GGDEF"/>
</dbReference>
<evidence type="ECO:0000313" key="5">
    <source>
        <dbReference type="EMBL" id="HIS33041.1"/>
    </source>
</evidence>
<feature type="domain" description="CdaR GGDEF-like" evidence="4">
    <location>
        <begin position="156"/>
        <end position="265"/>
    </location>
</feature>
<dbReference type="InterPro" id="IPR012914">
    <property type="entry name" value="PucR_dom"/>
</dbReference>
<evidence type="ECO:0000259" key="3">
    <source>
        <dbReference type="Pfam" id="PF13556"/>
    </source>
</evidence>
<gene>
    <name evidence="5" type="ORF">IAB44_16075</name>
</gene>
<comment type="similarity">
    <text evidence="1">Belongs to the CdaR family.</text>
</comment>
<name>A0A9D1EWH4_9FIRM</name>
<comment type="caution">
    <text evidence="5">The sequence shown here is derived from an EMBL/GenBank/DDBJ whole genome shotgun (WGS) entry which is preliminary data.</text>
</comment>
<protein>
    <submittedName>
        <fullName evidence="5">PucR family transcriptional regulator ligand-binding domain-containing protein</fullName>
    </submittedName>
</protein>